<dbReference type="EMBL" id="JAUPFM010000031">
    <property type="protein sequence ID" value="KAK2814628.1"/>
    <property type="molecule type" value="Genomic_DNA"/>
</dbReference>
<keyword evidence="3" id="KW-1185">Reference proteome</keyword>
<evidence type="ECO:0000313" key="2">
    <source>
        <dbReference type="EMBL" id="KAK2814628.1"/>
    </source>
</evidence>
<feature type="region of interest" description="Disordered" evidence="1">
    <location>
        <begin position="1"/>
        <end position="83"/>
    </location>
</feature>
<accession>A0AA88IZI2</accession>
<feature type="compositionally biased region" description="Low complexity" evidence="1">
    <location>
        <begin position="42"/>
        <end position="52"/>
    </location>
</feature>
<reference evidence="2" key="1">
    <citation type="submission" date="2023-07" db="EMBL/GenBank/DDBJ databases">
        <title>Chromosome-level Genome Assembly of Striped Snakehead (Channa striata).</title>
        <authorList>
            <person name="Liu H."/>
        </authorList>
    </citation>
    <scope>NUCLEOTIDE SEQUENCE</scope>
    <source>
        <strain evidence="2">Gz</strain>
        <tissue evidence="2">Muscle</tissue>
    </source>
</reference>
<comment type="caution">
    <text evidence="2">The sequence shown here is derived from an EMBL/GenBank/DDBJ whole genome shotgun (WGS) entry which is preliminary data.</text>
</comment>
<name>A0AA88IZI2_CHASR</name>
<organism evidence="2 3">
    <name type="scientific">Channa striata</name>
    <name type="common">Snakehead murrel</name>
    <name type="synonym">Ophicephalus striatus</name>
    <dbReference type="NCBI Taxonomy" id="64152"/>
    <lineage>
        <taxon>Eukaryota</taxon>
        <taxon>Metazoa</taxon>
        <taxon>Chordata</taxon>
        <taxon>Craniata</taxon>
        <taxon>Vertebrata</taxon>
        <taxon>Euteleostomi</taxon>
        <taxon>Actinopterygii</taxon>
        <taxon>Neopterygii</taxon>
        <taxon>Teleostei</taxon>
        <taxon>Neoteleostei</taxon>
        <taxon>Acanthomorphata</taxon>
        <taxon>Anabantaria</taxon>
        <taxon>Anabantiformes</taxon>
        <taxon>Channoidei</taxon>
        <taxon>Channidae</taxon>
        <taxon>Channa</taxon>
    </lineage>
</organism>
<dbReference type="AlphaFoldDB" id="A0AA88IZI2"/>
<evidence type="ECO:0000313" key="3">
    <source>
        <dbReference type="Proteomes" id="UP001187415"/>
    </source>
</evidence>
<dbReference type="Proteomes" id="UP001187415">
    <property type="component" value="Unassembled WGS sequence"/>
</dbReference>
<gene>
    <name evidence="2" type="ORF">Q5P01_001008</name>
</gene>
<evidence type="ECO:0000256" key="1">
    <source>
        <dbReference type="SAM" id="MobiDB-lite"/>
    </source>
</evidence>
<feature type="compositionally biased region" description="Basic and acidic residues" evidence="1">
    <location>
        <begin position="14"/>
        <end position="25"/>
    </location>
</feature>
<protein>
    <submittedName>
        <fullName evidence="2">Uncharacterized protein</fullName>
    </submittedName>
</protein>
<sequence>MFSDDTADSQNDNAEDRDRDYEEVVAHMQNQEGTDREKRRALAPPRRSPAGRWGEVALSIQEGTDRERRRALAQPKRMDAGAR</sequence>
<proteinExistence type="predicted"/>
<feature type="compositionally biased region" description="Basic and acidic residues" evidence="1">
    <location>
        <begin position="63"/>
        <end position="83"/>
    </location>
</feature>